<name>A0A7U4RRH6_9BACT</name>
<proteinExistence type="predicted"/>
<evidence type="ECO:0000313" key="3">
    <source>
        <dbReference type="Proteomes" id="UP000034444"/>
    </source>
</evidence>
<sequence length="92" mass="10674">MDDCTRFVLNPISSIDPADTKKNSISKSCKGKKNNIKKHAQNKRAYTPQTKILKLFKEYYSINKTKIEVFRQISKELNISVKAVEKAYYKKS</sequence>
<dbReference type="Proteomes" id="UP000034444">
    <property type="component" value="Chromosome"/>
</dbReference>
<organism evidence="2 3">
    <name type="scientific">Sulfurovum lithotrophicum</name>
    <dbReference type="NCBI Taxonomy" id="206403"/>
    <lineage>
        <taxon>Bacteria</taxon>
        <taxon>Pseudomonadati</taxon>
        <taxon>Campylobacterota</taxon>
        <taxon>Epsilonproteobacteria</taxon>
        <taxon>Campylobacterales</taxon>
        <taxon>Sulfurovaceae</taxon>
        <taxon>Sulfurovum</taxon>
    </lineage>
</organism>
<feature type="region of interest" description="Disordered" evidence="1">
    <location>
        <begin position="18"/>
        <end position="43"/>
    </location>
</feature>
<evidence type="ECO:0000313" key="2">
    <source>
        <dbReference type="EMBL" id="AKF25822.1"/>
    </source>
</evidence>
<dbReference type="EMBL" id="CP011308">
    <property type="protein sequence ID" value="AKF25822.1"/>
    <property type="molecule type" value="Genomic_DNA"/>
</dbReference>
<dbReference type="AlphaFoldDB" id="A0A7U4RRH6"/>
<feature type="compositionally biased region" description="Basic residues" evidence="1">
    <location>
        <begin position="29"/>
        <end position="42"/>
    </location>
</feature>
<protein>
    <submittedName>
        <fullName evidence="2">Uncharacterized protein</fullName>
    </submittedName>
</protein>
<reference evidence="3" key="2">
    <citation type="journal article" date="2017" name="Stand. Genomic Sci.">
        <title>Complete genome sequence of the sulfur-oxidizing chemolithoautotrophic Sulfurovum lithotrophicum 42BKTT.</title>
        <authorList>
            <person name="Jeon W."/>
            <person name="Priscilla L."/>
            <person name="Park G."/>
            <person name="Lee H."/>
            <person name="Lee N."/>
            <person name="Lee D."/>
            <person name="Kwon H."/>
            <person name="Ahn I."/>
            <person name="Lee C."/>
            <person name="Lee H."/>
            <person name="Ahn J."/>
        </authorList>
    </citation>
    <scope>NUCLEOTIDE SEQUENCE [LARGE SCALE GENOMIC DNA]</scope>
    <source>
        <strain evidence="3">ATCC BAA-797 / 42BKT</strain>
    </source>
</reference>
<reference evidence="2 3" key="1">
    <citation type="submission" date="2015-04" db="EMBL/GenBank/DDBJ databases">
        <title>Complete genome sequence of Sulfurovum lithotrophicum ATCC BAA-797T.</title>
        <authorList>
            <person name="Ahn J."/>
            <person name="Park G."/>
            <person name="Jeon W."/>
            <person name="Jang Y."/>
            <person name="Jang M."/>
            <person name="Lee H."/>
            <person name="Lee H."/>
        </authorList>
    </citation>
    <scope>NUCLEOTIDE SEQUENCE [LARGE SCALE GENOMIC DNA]</scope>
    <source>
        <strain evidence="3">ATCC BAA-797 / 42BKT</strain>
    </source>
</reference>
<accession>A0A7U4RRH6</accession>
<gene>
    <name evidence="2" type="ORF">YH65_10820</name>
</gene>
<evidence type="ECO:0000256" key="1">
    <source>
        <dbReference type="SAM" id="MobiDB-lite"/>
    </source>
</evidence>
<dbReference type="KEGG" id="slh:YH65_10820"/>
<keyword evidence="3" id="KW-1185">Reference proteome</keyword>
<dbReference type="RefSeq" id="WP_046551871.1">
    <property type="nucleotide sequence ID" value="NZ_CP011308.1"/>
</dbReference>
<dbReference type="OrthoDB" id="10011954at2"/>